<keyword evidence="3" id="KW-1185">Reference proteome</keyword>
<dbReference type="GeneID" id="15392573"/>
<dbReference type="Pfam" id="PF08241">
    <property type="entry name" value="Methyltransf_11"/>
    <property type="match status" value="1"/>
</dbReference>
<dbReference type="Gene3D" id="3.40.50.150">
    <property type="entry name" value="Vaccinia Virus protein VP39"/>
    <property type="match status" value="1"/>
</dbReference>
<dbReference type="GO" id="GO:0031267">
    <property type="term" value="F:small GTPase binding"/>
    <property type="evidence" value="ECO:0007669"/>
    <property type="project" value="InterPro"/>
</dbReference>
<dbReference type="eggNOG" id="arCOG03529">
    <property type="taxonomic scope" value="Archaea"/>
</dbReference>
<sequence length="208" mass="23892">MDIKGYIKSRWDEHSENYENIPAHGIKSEKDKKVVKEALKEMLENRKKVLDVGCGTGFVSLILAELGHEVVGIDLSEGMLSKAREKAEEKGHNILFKIDDAENLAFEDNTFDAVIERHVLWTLPNPEKAIKEWVRVLRQGGKLILIESENKEEKTANHHYSEEIARKLPFGNGIDLRKFKKIADKCNLTLKIRKLNCERINLMIVCEK</sequence>
<dbReference type="PANTHER" id="PTHR43591:SF24">
    <property type="entry name" value="2-METHOXY-6-POLYPRENYL-1,4-BENZOQUINOL METHYLASE, MITOCHONDRIAL"/>
    <property type="match status" value="1"/>
</dbReference>
<evidence type="ECO:0000259" key="1">
    <source>
        <dbReference type="PROSITE" id="PS50166"/>
    </source>
</evidence>
<dbReference type="HOGENOM" id="CLU_037990_4_1_2"/>
<dbReference type="PANTHER" id="PTHR43591">
    <property type="entry name" value="METHYLTRANSFERASE"/>
    <property type="match status" value="1"/>
</dbReference>
<dbReference type="EMBL" id="CP005290">
    <property type="protein sequence ID" value="AGK60937.1"/>
    <property type="molecule type" value="Genomic_DNA"/>
</dbReference>
<feature type="domain" description="Importin N-terminal" evidence="1">
    <location>
        <begin position="1"/>
        <end position="45"/>
    </location>
</feature>
<dbReference type="KEGG" id="ast:Asulf_00932"/>
<dbReference type="GO" id="GO:0008757">
    <property type="term" value="F:S-adenosylmethionine-dependent methyltransferase activity"/>
    <property type="evidence" value="ECO:0007669"/>
    <property type="project" value="InterPro"/>
</dbReference>
<evidence type="ECO:0000313" key="2">
    <source>
        <dbReference type="EMBL" id="AGK60937.1"/>
    </source>
</evidence>
<accession>N0BF97</accession>
<proteinExistence type="predicted"/>
<dbReference type="PROSITE" id="PS50166">
    <property type="entry name" value="IMPORTIN_B_NT"/>
    <property type="match status" value="1"/>
</dbReference>
<dbReference type="GO" id="GO:0006886">
    <property type="term" value="P:intracellular protein transport"/>
    <property type="evidence" value="ECO:0007669"/>
    <property type="project" value="InterPro"/>
</dbReference>
<protein>
    <recommendedName>
        <fullName evidence="1">Importin N-terminal domain-containing protein</fullName>
    </recommendedName>
</protein>
<dbReference type="CDD" id="cd02440">
    <property type="entry name" value="AdoMet_MTases"/>
    <property type="match status" value="1"/>
</dbReference>
<dbReference type="Proteomes" id="UP000013307">
    <property type="component" value="Chromosome"/>
</dbReference>
<gene>
    <name evidence="2" type="ORF">Asulf_00932</name>
</gene>
<dbReference type="AlphaFoldDB" id="N0BF97"/>
<organism evidence="2 3">
    <name type="scientific">Archaeoglobus sulfaticallidus PM70-1</name>
    <dbReference type="NCBI Taxonomy" id="387631"/>
    <lineage>
        <taxon>Archaea</taxon>
        <taxon>Methanobacteriati</taxon>
        <taxon>Methanobacteriota</taxon>
        <taxon>Archaeoglobi</taxon>
        <taxon>Archaeoglobales</taxon>
        <taxon>Archaeoglobaceae</taxon>
        <taxon>Archaeoglobus</taxon>
    </lineage>
</organism>
<reference evidence="2 3" key="1">
    <citation type="journal article" date="2013" name="Genome Announc.">
        <title>Complete Genome Sequence of the Thermophilic and Facultatively Chemolithoautotrophic Sulfate Reducer Archaeoglobus sulfaticallidus Strain PM70-1T.</title>
        <authorList>
            <person name="Stokke R."/>
            <person name="Hocking W.P."/>
            <person name="Steinsbu B.O."/>
            <person name="Steen I.H."/>
        </authorList>
    </citation>
    <scope>NUCLEOTIDE SEQUENCE [LARGE SCALE GENOMIC DNA]</scope>
    <source>
        <strain evidence="2">PM70-1</strain>
    </source>
</reference>
<dbReference type="STRING" id="387631.Asulf_00932"/>
<evidence type="ECO:0000313" key="3">
    <source>
        <dbReference type="Proteomes" id="UP000013307"/>
    </source>
</evidence>
<dbReference type="InterPro" id="IPR013216">
    <property type="entry name" value="Methyltransf_11"/>
</dbReference>
<dbReference type="SUPFAM" id="SSF53335">
    <property type="entry name" value="S-adenosyl-L-methionine-dependent methyltransferases"/>
    <property type="match status" value="1"/>
</dbReference>
<dbReference type="InterPro" id="IPR029063">
    <property type="entry name" value="SAM-dependent_MTases_sf"/>
</dbReference>
<dbReference type="RefSeq" id="WP_015590535.1">
    <property type="nucleotide sequence ID" value="NC_021169.1"/>
</dbReference>
<name>N0BF97_9EURY</name>
<dbReference type="InterPro" id="IPR001494">
    <property type="entry name" value="Importin-beta_N"/>
</dbReference>